<accession>F8PT00</accession>
<dbReference type="InterPro" id="IPR004875">
    <property type="entry name" value="DDE_SF_endonuclease_dom"/>
</dbReference>
<evidence type="ECO:0000313" key="3">
    <source>
        <dbReference type="Proteomes" id="UP000008063"/>
    </source>
</evidence>
<proteinExistence type="predicted"/>
<dbReference type="STRING" id="936435.F8PT00"/>
<sequence>MAHIVHWEIKETSLFWLEDTSATCFWYRNNKTAWMTAEYFEEWIKHYDTWFREKNQKVCLWLDNFAGHNNAGEDDIYNINLLEVMLMANEAWVAVSTETIRNCWHHAFELKGPPTPSALKSGTSDAGAWKIVKGYVDATIATMPVAIRALQEHLGTRYNEADWKPTFDAIFPAEDDTTTAVIALNNLTEKATTYMQPIPCSIISTSQSNKCSIPKLEIAESKLMQSIDELHQRKRIWGTRLTIEELLNPIEEMEIVESPYRFLGGDEEIIAAARAAVVAAEDGVAVGCHTPAAATKTSWPLSAA</sequence>
<dbReference type="EMBL" id="GL945478">
    <property type="protein sequence ID" value="EGO01375.1"/>
    <property type="molecule type" value="Genomic_DNA"/>
</dbReference>
<reference evidence="3" key="1">
    <citation type="journal article" date="2011" name="Science">
        <title>The plant cell wall-decomposing machinery underlies the functional diversity of forest fungi.</title>
        <authorList>
            <person name="Eastwood D.C."/>
            <person name="Floudas D."/>
            <person name="Binder M."/>
            <person name="Majcherczyk A."/>
            <person name="Schneider P."/>
            <person name="Aerts A."/>
            <person name="Asiegbu F.O."/>
            <person name="Baker S.E."/>
            <person name="Barry K."/>
            <person name="Bendiksby M."/>
            <person name="Blumentritt M."/>
            <person name="Coutinho P.M."/>
            <person name="Cullen D."/>
            <person name="de Vries R.P."/>
            <person name="Gathman A."/>
            <person name="Goodell B."/>
            <person name="Henrissat B."/>
            <person name="Ihrmark K."/>
            <person name="Kauserud H."/>
            <person name="Kohler A."/>
            <person name="LaButti K."/>
            <person name="Lapidus A."/>
            <person name="Lavin J.L."/>
            <person name="Lee Y.-H."/>
            <person name="Lindquist E."/>
            <person name="Lilly W."/>
            <person name="Lucas S."/>
            <person name="Morin E."/>
            <person name="Murat C."/>
            <person name="Oguiza J.A."/>
            <person name="Park J."/>
            <person name="Pisabarro A.G."/>
            <person name="Riley R."/>
            <person name="Rosling A."/>
            <person name="Salamov A."/>
            <person name="Schmidt O."/>
            <person name="Schmutz J."/>
            <person name="Skrede I."/>
            <person name="Stenlid J."/>
            <person name="Wiebenga A."/>
            <person name="Xie X."/>
            <person name="Kuees U."/>
            <person name="Hibbett D.S."/>
            <person name="Hoffmeister D."/>
            <person name="Hoegberg N."/>
            <person name="Martin F."/>
            <person name="Grigoriev I.V."/>
            <person name="Watkinson S.C."/>
        </authorList>
    </citation>
    <scope>NUCLEOTIDE SEQUENCE [LARGE SCALE GENOMIC DNA]</scope>
    <source>
        <strain evidence="3">strain S7.3</strain>
    </source>
</reference>
<dbReference type="InParanoid" id="F8PT00"/>
<dbReference type="eggNOG" id="ENOG502RD6B">
    <property type="taxonomic scope" value="Eukaryota"/>
</dbReference>
<name>F8PT00_SERL3</name>
<organism evidence="3">
    <name type="scientific">Serpula lacrymans var. lacrymans (strain S7.3)</name>
    <name type="common">Dry rot fungus</name>
    <dbReference type="NCBI Taxonomy" id="936435"/>
    <lineage>
        <taxon>Eukaryota</taxon>
        <taxon>Fungi</taxon>
        <taxon>Dikarya</taxon>
        <taxon>Basidiomycota</taxon>
        <taxon>Agaricomycotina</taxon>
        <taxon>Agaricomycetes</taxon>
        <taxon>Agaricomycetidae</taxon>
        <taxon>Boletales</taxon>
        <taxon>Coniophorineae</taxon>
        <taxon>Serpulaceae</taxon>
        <taxon>Serpula</taxon>
    </lineage>
</organism>
<gene>
    <name evidence="2" type="ORF">SERLA73DRAFT_151823</name>
</gene>
<evidence type="ECO:0000259" key="1">
    <source>
        <dbReference type="Pfam" id="PF03184"/>
    </source>
</evidence>
<dbReference type="AlphaFoldDB" id="F8PT00"/>
<dbReference type="OMA" id="LMANEAW"/>
<dbReference type="HOGENOM" id="CLU_915750_0_0_1"/>
<keyword evidence="3" id="KW-1185">Reference proteome</keyword>
<feature type="domain" description="DDE-1" evidence="1">
    <location>
        <begin position="16"/>
        <end position="72"/>
    </location>
</feature>
<dbReference type="OrthoDB" id="2676415at2759"/>
<dbReference type="Pfam" id="PF03184">
    <property type="entry name" value="DDE_1"/>
    <property type="match status" value="1"/>
</dbReference>
<dbReference type="GO" id="GO:0003676">
    <property type="term" value="F:nucleic acid binding"/>
    <property type="evidence" value="ECO:0007669"/>
    <property type="project" value="InterPro"/>
</dbReference>
<protein>
    <recommendedName>
        <fullName evidence="1">DDE-1 domain-containing protein</fullName>
    </recommendedName>
</protein>
<dbReference type="Proteomes" id="UP000008063">
    <property type="component" value="Unassembled WGS sequence"/>
</dbReference>
<evidence type="ECO:0000313" key="2">
    <source>
        <dbReference type="EMBL" id="EGO01375.1"/>
    </source>
</evidence>